<comment type="similarity">
    <text evidence="4">Belongs to the NRP synthetase family.</text>
</comment>
<dbReference type="InterPro" id="IPR006162">
    <property type="entry name" value="Ppantetheine_attach_site"/>
</dbReference>
<dbReference type="InterPro" id="IPR023213">
    <property type="entry name" value="CAT-like_dom_sf"/>
</dbReference>
<reference evidence="6" key="1">
    <citation type="journal article" date="2023" name="Mol. Phylogenet. Evol.">
        <title>Genome-scale phylogeny and comparative genomics of the fungal order Sordariales.</title>
        <authorList>
            <person name="Hensen N."/>
            <person name="Bonometti L."/>
            <person name="Westerberg I."/>
            <person name="Brannstrom I.O."/>
            <person name="Guillou S."/>
            <person name="Cros-Aarteil S."/>
            <person name="Calhoun S."/>
            <person name="Haridas S."/>
            <person name="Kuo A."/>
            <person name="Mondo S."/>
            <person name="Pangilinan J."/>
            <person name="Riley R."/>
            <person name="LaButti K."/>
            <person name="Andreopoulos B."/>
            <person name="Lipzen A."/>
            <person name="Chen C."/>
            <person name="Yan M."/>
            <person name="Daum C."/>
            <person name="Ng V."/>
            <person name="Clum A."/>
            <person name="Steindorff A."/>
            <person name="Ohm R.A."/>
            <person name="Martin F."/>
            <person name="Silar P."/>
            <person name="Natvig D.O."/>
            <person name="Lalanne C."/>
            <person name="Gautier V."/>
            <person name="Ament-Velasquez S.L."/>
            <person name="Kruys A."/>
            <person name="Hutchinson M.I."/>
            <person name="Powell A.J."/>
            <person name="Barry K."/>
            <person name="Miller A.N."/>
            <person name="Grigoriev I.V."/>
            <person name="Debuchy R."/>
            <person name="Gladieux P."/>
            <person name="Hiltunen Thoren M."/>
            <person name="Johannesson H."/>
        </authorList>
    </citation>
    <scope>NUCLEOTIDE SEQUENCE</scope>
    <source>
        <strain evidence="6">PSN324</strain>
    </source>
</reference>
<dbReference type="InterPro" id="IPR000873">
    <property type="entry name" value="AMP-dep_synth/lig_dom"/>
</dbReference>
<dbReference type="Gene3D" id="1.10.1200.10">
    <property type="entry name" value="ACP-like"/>
    <property type="match status" value="2"/>
</dbReference>
<dbReference type="PANTHER" id="PTHR45527:SF11">
    <property type="entry name" value="NONRIBOSOMAL PEPTIDE SYNTHETASE 5"/>
    <property type="match status" value="1"/>
</dbReference>
<keyword evidence="2" id="KW-0597">Phosphoprotein</keyword>
<evidence type="ECO:0000256" key="4">
    <source>
        <dbReference type="ARBA" id="ARBA00029454"/>
    </source>
</evidence>
<feature type="domain" description="Carrier" evidence="5">
    <location>
        <begin position="9"/>
        <end position="85"/>
    </location>
</feature>
<dbReference type="SUPFAM" id="SSF52777">
    <property type="entry name" value="CoA-dependent acyltransferases"/>
    <property type="match status" value="4"/>
</dbReference>
<sequence length="1623" mass="178409">MEGITVTMNVSSFIQETIIQELCAVLDVSQSSINHDLNFPSLGGNSLSAVRLSSRCKKKGVRLPVDSIIRSKSLSQMMESASVLESHLPSPPSPLLSDEIRSVISTAPTAPQTEVSTTEDSRGLMVQASELQLSLIHGSIKNPGTNIIRHFETYLPEHVPVIKEAWRTIFEQESILRTRFSATLLSRKGGHFDWTEVETDDESQFESWVDTPIGGKEFASTWKVVTLTDVQTGNPVKSVVIWTIHHALIDGYSAQLVLARVRKAAAGEPIAAGPSSAEVSRRLDILRQEKKAEGDAFWAAQKDLQAKAATELQLPKPLEALSEEEEHDFGEVFIDCGVSAQALAGIARRCGVTPAAIHYAAWALVMTVFADNDAVSFGIALSGRNLPLSGIEEAIGPFVNTLPMAVPTKRDMTLGQLAGETFERMTELAEYQWTTTENGFVRNFQSALVMQFDLYLSEQMGSEGAVPTERPYSKQTSDIPLSILVDQDKICFQYKKSDFESSHVENLANLYKQTMQGFLRPDMPLLALQKALVTPEAHQMIQKYGNMSSLTTPASITDDLVTLFERAAEANPGNMAVEMGVDPKTRVTYSQLDERAGMIAQTLITQAGVRPGDVVCVDADRSLNWIVAIMGVLKTGAAYCALDWELPEHLRALMFKQTAASVFLCGTDDAAAKRKPQHENCKFTLVTESIVSSMQGTPRQKFPRRASPVPSSTAYVCFTSGSTGTPKGVICTHEGLVAFQRDLEVRLFAQPGIRVSQVMSPAFDGSIHEIFSAVCHGGTLVLPAPGETVFEALGRANSAILTPSVAEVLDPDDYPSLRYVSFIIRPWLPPDPSLTKEQVYLVGEPVKQSVNDRWGAAKMLYNMYGPTEGTCGATIKRLLPGQAVTIGRANPSSRVYILNSRMEHVPLGTVGEICVAGVQVARGYLGLPELTAERFMPDPFSTGEGERLYRTGDRGYWSSNGEVVCLGRNDRQIKMRGFRLDLNDLEIRVALAVPGLKSVAMAPQKDYLVAAIQPSTLDREVVAASIAKVLPVHAHPRHIVLVDEFPMTRQGKLDYKAIVSDDFVNKSTAVDRGELRSPLEIQIATIWRQLLKLGRSVHIGPSSNFFQLGGNSLLQMTLLARLSSLLKAKIPLKVIIESPSLGELASKLESMLKDTKRPVQSRLTLGPRRLSPIEQDWWARYKLENNTTTSAFNVSYVARLEPGSVDGIAMTRAWDTVLSRYSILRGRFRDVQGGRGSSERFYAEHPPRVEKLRDIDIWKAVNRPFDPTRESAIRVFLSADTLAVVMSHIIADLTTLRILLREVQAVYDGETLPPVKHTYEDSVVWQQEAAPCDLKFWSVYLEGYDICDSEAPGPVPATSALRRFGRALPPRSHGYRGTSRVYQLSDSLAASMLAFSAKQDELSLQQLAIAAVGLSLEADRDETDIILGTPFMNRSNDVEMETVGLFLEPLPVRVRHSPQAGGEASARPFLDKVRRSANAALGHAVPWHKLLEHFDITRQQQADPDHALFDVMVTFHHADNAVKLEIPGAVPLYTFAEGSKFSLMIEFTALESGHVLVRVEYDDSQHSAQAVDHVMAVLSNTLSMLLSEVPALTIKESIRREGAGIVSLATLRDNAFGAVLEEL</sequence>
<proteinExistence type="inferred from homology"/>
<dbReference type="InterPro" id="IPR020845">
    <property type="entry name" value="AMP-binding_CS"/>
</dbReference>
<dbReference type="InterPro" id="IPR045851">
    <property type="entry name" value="AMP-bd_C_sf"/>
</dbReference>
<gene>
    <name evidence="6" type="ORF">QBC42DRAFT_336948</name>
</gene>
<evidence type="ECO:0000256" key="2">
    <source>
        <dbReference type="ARBA" id="ARBA00022553"/>
    </source>
</evidence>
<dbReference type="InterPro" id="IPR042099">
    <property type="entry name" value="ANL_N_sf"/>
</dbReference>
<dbReference type="Proteomes" id="UP001321749">
    <property type="component" value="Unassembled WGS sequence"/>
</dbReference>
<dbReference type="GO" id="GO:0031177">
    <property type="term" value="F:phosphopantetheine binding"/>
    <property type="evidence" value="ECO:0007669"/>
    <property type="project" value="TreeGrafter"/>
</dbReference>
<dbReference type="CDD" id="cd19537">
    <property type="entry name" value="C_NRPS-like"/>
    <property type="match status" value="1"/>
</dbReference>
<keyword evidence="3" id="KW-0436">Ligase</keyword>
<keyword evidence="1" id="KW-0596">Phosphopantetheine</keyword>
<protein>
    <submittedName>
        <fullName evidence="6">Tyrocidine synthetase 1</fullName>
    </submittedName>
</protein>
<dbReference type="InterPro" id="IPR001242">
    <property type="entry name" value="Condensation_dom"/>
</dbReference>
<dbReference type="NCBIfam" id="TIGR01733">
    <property type="entry name" value="AA-adenyl-dom"/>
    <property type="match status" value="1"/>
</dbReference>
<dbReference type="PROSITE" id="PS50075">
    <property type="entry name" value="CARRIER"/>
    <property type="match status" value="2"/>
</dbReference>
<dbReference type="Gene3D" id="3.30.559.10">
    <property type="entry name" value="Chloramphenicol acetyltransferase-like domain"/>
    <property type="match status" value="2"/>
</dbReference>
<dbReference type="Gene3D" id="3.40.50.12780">
    <property type="entry name" value="N-terminal domain of ligase-like"/>
    <property type="match status" value="1"/>
</dbReference>
<evidence type="ECO:0000313" key="6">
    <source>
        <dbReference type="EMBL" id="KAK4464486.1"/>
    </source>
</evidence>
<evidence type="ECO:0000259" key="5">
    <source>
        <dbReference type="PROSITE" id="PS50075"/>
    </source>
</evidence>
<dbReference type="PROSITE" id="PS00012">
    <property type="entry name" value="PHOSPHOPANTETHEINE"/>
    <property type="match status" value="1"/>
</dbReference>
<dbReference type="PROSITE" id="PS00455">
    <property type="entry name" value="AMP_BINDING"/>
    <property type="match status" value="1"/>
</dbReference>
<dbReference type="SUPFAM" id="SSF56801">
    <property type="entry name" value="Acetyl-CoA synthetase-like"/>
    <property type="match status" value="1"/>
</dbReference>
<dbReference type="GO" id="GO:0016874">
    <property type="term" value="F:ligase activity"/>
    <property type="evidence" value="ECO:0007669"/>
    <property type="project" value="UniProtKB-KW"/>
</dbReference>
<feature type="domain" description="Carrier" evidence="5">
    <location>
        <begin position="1074"/>
        <end position="1152"/>
    </location>
</feature>
<accession>A0AAV9HUR4</accession>
<dbReference type="Gene3D" id="3.30.559.30">
    <property type="entry name" value="Nonribosomal peptide synthetase, condensation domain"/>
    <property type="match status" value="2"/>
</dbReference>
<dbReference type="Pfam" id="PF00668">
    <property type="entry name" value="Condensation"/>
    <property type="match status" value="2"/>
</dbReference>
<comment type="caution">
    <text evidence="6">The sequence shown here is derived from an EMBL/GenBank/DDBJ whole genome shotgun (WGS) entry which is preliminary data.</text>
</comment>
<dbReference type="Pfam" id="PF00550">
    <property type="entry name" value="PP-binding"/>
    <property type="match status" value="2"/>
</dbReference>
<dbReference type="Gene3D" id="3.30.300.30">
    <property type="match status" value="1"/>
</dbReference>
<keyword evidence="7" id="KW-1185">Reference proteome</keyword>
<dbReference type="EMBL" id="MU864948">
    <property type="protein sequence ID" value="KAK4464486.1"/>
    <property type="molecule type" value="Genomic_DNA"/>
</dbReference>
<name>A0AAV9HUR4_9PEZI</name>
<evidence type="ECO:0000256" key="1">
    <source>
        <dbReference type="ARBA" id="ARBA00022450"/>
    </source>
</evidence>
<dbReference type="InterPro" id="IPR036736">
    <property type="entry name" value="ACP-like_sf"/>
</dbReference>
<dbReference type="PANTHER" id="PTHR45527">
    <property type="entry name" value="NONRIBOSOMAL PEPTIDE SYNTHETASE"/>
    <property type="match status" value="1"/>
</dbReference>
<dbReference type="GO" id="GO:0005737">
    <property type="term" value="C:cytoplasm"/>
    <property type="evidence" value="ECO:0007669"/>
    <property type="project" value="TreeGrafter"/>
</dbReference>
<dbReference type="SUPFAM" id="SSF47336">
    <property type="entry name" value="ACP-like"/>
    <property type="match status" value="2"/>
</dbReference>
<dbReference type="Pfam" id="PF00501">
    <property type="entry name" value="AMP-binding"/>
    <property type="match status" value="1"/>
</dbReference>
<organism evidence="6 7">
    <name type="scientific">Cladorrhinum samala</name>
    <dbReference type="NCBI Taxonomy" id="585594"/>
    <lineage>
        <taxon>Eukaryota</taxon>
        <taxon>Fungi</taxon>
        <taxon>Dikarya</taxon>
        <taxon>Ascomycota</taxon>
        <taxon>Pezizomycotina</taxon>
        <taxon>Sordariomycetes</taxon>
        <taxon>Sordariomycetidae</taxon>
        <taxon>Sordariales</taxon>
        <taxon>Podosporaceae</taxon>
        <taxon>Cladorrhinum</taxon>
    </lineage>
</organism>
<evidence type="ECO:0000256" key="3">
    <source>
        <dbReference type="ARBA" id="ARBA00022598"/>
    </source>
</evidence>
<dbReference type="GO" id="GO:0043041">
    <property type="term" value="P:amino acid activation for nonribosomal peptide biosynthetic process"/>
    <property type="evidence" value="ECO:0007669"/>
    <property type="project" value="TreeGrafter"/>
</dbReference>
<dbReference type="InterPro" id="IPR010071">
    <property type="entry name" value="AA_adenyl_dom"/>
</dbReference>
<dbReference type="InterPro" id="IPR009081">
    <property type="entry name" value="PP-bd_ACP"/>
</dbReference>
<evidence type="ECO:0000313" key="7">
    <source>
        <dbReference type="Proteomes" id="UP001321749"/>
    </source>
</evidence>
<reference evidence="6" key="2">
    <citation type="submission" date="2023-06" db="EMBL/GenBank/DDBJ databases">
        <authorList>
            <consortium name="Lawrence Berkeley National Laboratory"/>
            <person name="Mondo S.J."/>
            <person name="Hensen N."/>
            <person name="Bonometti L."/>
            <person name="Westerberg I."/>
            <person name="Brannstrom I.O."/>
            <person name="Guillou S."/>
            <person name="Cros-Aarteil S."/>
            <person name="Calhoun S."/>
            <person name="Haridas S."/>
            <person name="Kuo A."/>
            <person name="Pangilinan J."/>
            <person name="Riley R."/>
            <person name="Labutti K."/>
            <person name="Andreopoulos B."/>
            <person name="Lipzen A."/>
            <person name="Chen C."/>
            <person name="Yanf M."/>
            <person name="Daum C."/>
            <person name="Ng V."/>
            <person name="Clum A."/>
            <person name="Steindorff A."/>
            <person name="Ohm R."/>
            <person name="Martin F."/>
            <person name="Silar P."/>
            <person name="Natvig D."/>
            <person name="Lalanne C."/>
            <person name="Gautier V."/>
            <person name="Ament-Velasquez S.L."/>
            <person name="Kruys A."/>
            <person name="Hutchinson M.I."/>
            <person name="Powell A.J."/>
            <person name="Barry K."/>
            <person name="Miller A.N."/>
            <person name="Grigoriev I.V."/>
            <person name="Debuchy R."/>
            <person name="Gladieux P."/>
            <person name="Thoren M.H."/>
            <person name="Johannesson H."/>
        </authorList>
    </citation>
    <scope>NUCLEOTIDE SEQUENCE</scope>
    <source>
        <strain evidence="6">PSN324</strain>
    </source>
</reference>
<dbReference type="GO" id="GO:0044550">
    <property type="term" value="P:secondary metabolite biosynthetic process"/>
    <property type="evidence" value="ECO:0007669"/>
    <property type="project" value="TreeGrafter"/>
</dbReference>